<dbReference type="EMBL" id="JAODUP010000006">
    <property type="protein sequence ID" value="KAK2169904.1"/>
    <property type="molecule type" value="Genomic_DNA"/>
</dbReference>
<feature type="compositionally biased region" description="Polar residues" evidence="2">
    <location>
        <begin position="317"/>
        <end position="333"/>
    </location>
</feature>
<dbReference type="AlphaFoldDB" id="A0AAD9KEV5"/>
<dbReference type="InterPro" id="IPR043380">
    <property type="entry name" value="Gcl-like"/>
</dbReference>
<evidence type="ECO:0000313" key="4">
    <source>
        <dbReference type="Proteomes" id="UP001208570"/>
    </source>
</evidence>
<sequence length="359" mass="41153">MHHLHSNVSSEFSPESRVSEGAIEGLIQQCVGVMVETVSAKTVCVYHMASVMYGQMTVTQVCRSWIQNNVMLCQDIELLRDLDPDLLAEVIRSPDLVVMQVEMDIYTVLKKWLFLKLNPEWTGSVKDLINGADSFFKDNNKNTELLDTTQGQPFNKPFRSLRLCHVIYDLLSVTILEEDNIIPKAWLLPIYRSQWLQMLQIEQGFDRGPCKPKKYESVFSELALRCGRVLHKDGHYCWRWTGYNFGFDLLVSFTSRLILIKRNTLSQECRGAVGMQNRRHMLYKKAEFPLYITASFLIYTPREETKIYHDSEPGVLDSSTSRSNVAQESSSGSDLFEGQEDGLGNNDLSLYHQQDLIVS</sequence>
<keyword evidence="1" id="KW-0217">Developmental protein</keyword>
<feature type="region of interest" description="Disordered" evidence="2">
    <location>
        <begin position="310"/>
        <end position="340"/>
    </location>
</feature>
<accession>A0AAD9KEV5</accession>
<gene>
    <name evidence="3" type="ORF">LSH36_6g13045</name>
</gene>
<protein>
    <submittedName>
        <fullName evidence="3">Uncharacterized protein</fullName>
    </submittedName>
</protein>
<dbReference type="PANTHER" id="PTHR23231:SF17">
    <property type="entry name" value="BTB DOMAIN-CONTAINING PROTEIN"/>
    <property type="match status" value="1"/>
</dbReference>
<dbReference type="Proteomes" id="UP001208570">
    <property type="component" value="Unassembled WGS sequence"/>
</dbReference>
<organism evidence="3 4">
    <name type="scientific">Paralvinella palmiformis</name>
    <dbReference type="NCBI Taxonomy" id="53620"/>
    <lineage>
        <taxon>Eukaryota</taxon>
        <taxon>Metazoa</taxon>
        <taxon>Spiralia</taxon>
        <taxon>Lophotrochozoa</taxon>
        <taxon>Annelida</taxon>
        <taxon>Polychaeta</taxon>
        <taxon>Sedentaria</taxon>
        <taxon>Canalipalpata</taxon>
        <taxon>Terebellida</taxon>
        <taxon>Terebelliformia</taxon>
        <taxon>Alvinellidae</taxon>
        <taxon>Paralvinella</taxon>
    </lineage>
</organism>
<reference evidence="3" key="1">
    <citation type="journal article" date="2023" name="Mol. Biol. Evol.">
        <title>Third-Generation Sequencing Reveals the Adaptive Role of the Epigenome in Three Deep-Sea Polychaetes.</title>
        <authorList>
            <person name="Perez M."/>
            <person name="Aroh O."/>
            <person name="Sun Y."/>
            <person name="Lan Y."/>
            <person name="Juniper S.K."/>
            <person name="Young C.R."/>
            <person name="Angers B."/>
            <person name="Qian P.Y."/>
        </authorList>
    </citation>
    <scope>NUCLEOTIDE SEQUENCE</scope>
    <source>
        <strain evidence="3">P08H-3</strain>
    </source>
</reference>
<evidence type="ECO:0000256" key="1">
    <source>
        <dbReference type="ARBA" id="ARBA00022473"/>
    </source>
</evidence>
<keyword evidence="4" id="KW-1185">Reference proteome</keyword>
<comment type="caution">
    <text evidence="3">The sequence shown here is derived from an EMBL/GenBank/DDBJ whole genome shotgun (WGS) entry which is preliminary data.</text>
</comment>
<evidence type="ECO:0000313" key="3">
    <source>
        <dbReference type="EMBL" id="KAK2169904.1"/>
    </source>
</evidence>
<dbReference type="GO" id="GO:0007281">
    <property type="term" value="P:germ cell development"/>
    <property type="evidence" value="ECO:0007669"/>
    <property type="project" value="InterPro"/>
</dbReference>
<dbReference type="PANTHER" id="PTHR23231">
    <property type="entry name" value="GERM CELL-LESS PROTEIN"/>
    <property type="match status" value="1"/>
</dbReference>
<evidence type="ECO:0000256" key="2">
    <source>
        <dbReference type="SAM" id="MobiDB-lite"/>
    </source>
</evidence>
<proteinExistence type="predicted"/>
<name>A0AAD9KEV5_9ANNE</name>